<dbReference type="AlphaFoldDB" id="A0A429ZNZ1"/>
<dbReference type="RefSeq" id="WP_125956771.1">
    <property type="nucleotide sequence ID" value="NZ_JAQEJV010000004.1"/>
</dbReference>
<keyword evidence="2" id="KW-1185">Reference proteome</keyword>
<accession>A0A429ZNZ1</accession>
<dbReference type="Proteomes" id="UP000288490">
    <property type="component" value="Unassembled WGS sequence"/>
</dbReference>
<sequence length="79" mass="9444">MSKKDNQHSKLLDTYCPKKQTDYEVAETVYFLKNTCKVPYSKIIKRLGISFNTMKRFLTEHEDEIKANQKKEWNKQGKK</sequence>
<organism evidence="1 2">
    <name type="scientific">Vagococcus bubulae</name>
    <dbReference type="NCBI Taxonomy" id="1977868"/>
    <lineage>
        <taxon>Bacteria</taxon>
        <taxon>Bacillati</taxon>
        <taxon>Bacillota</taxon>
        <taxon>Bacilli</taxon>
        <taxon>Lactobacillales</taxon>
        <taxon>Enterococcaceae</taxon>
        <taxon>Vagococcus</taxon>
    </lineage>
</organism>
<evidence type="ECO:0000313" key="1">
    <source>
        <dbReference type="EMBL" id="RST95369.1"/>
    </source>
</evidence>
<gene>
    <name evidence="1" type="ORF">CBF36_03805</name>
</gene>
<evidence type="ECO:0000313" key="2">
    <source>
        <dbReference type="Proteomes" id="UP000288490"/>
    </source>
</evidence>
<comment type="caution">
    <text evidence="1">The sequence shown here is derived from an EMBL/GenBank/DDBJ whole genome shotgun (WGS) entry which is preliminary data.</text>
</comment>
<protein>
    <recommendedName>
        <fullName evidence="3">Transposase</fullName>
    </recommendedName>
</protein>
<reference evidence="1 2" key="1">
    <citation type="submission" date="2017-05" db="EMBL/GenBank/DDBJ databases">
        <title>Vagococcus spp. assemblies.</title>
        <authorList>
            <person name="Gulvik C.A."/>
        </authorList>
    </citation>
    <scope>NUCLEOTIDE SEQUENCE [LARGE SCALE GENOMIC DNA]</scope>
    <source>
        <strain evidence="1 2">SS1994</strain>
    </source>
</reference>
<dbReference type="EMBL" id="NGJT01000004">
    <property type="protein sequence ID" value="RST95369.1"/>
    <property type="molecule type" value="Genomic_DNA"/>
</dbReference>
<proteinExistence type="predicted"/>
<evidence type="ECO:0008006" key="3">
    <source>
        <dbReference type="Google" id="ProtNLM"/>
    </source>
</evidence>
<name>A0A429ZNZ1_9ENTE</name>
<dbReference type="OrthoDB" id="9885615at2"/>